<dbReference type="InterPro" id="IPR014729">
    <property type="entry name" value="Rossmann-like_a/b/a_fold"/>
</dbReference>
<evidence type="ECO:0000256" key="5">
    <source>
        <dbReference type="PIRSR" id="PIRSR000089-1"/>
    </source>
</evidence>
<dbReference type="GO" id="GO:0046872">
    <property type="term" value="F:metal ion binding"/>
    <property type="evidence" value="ECO:0007669"/>
    <property type="project" value="UniProtKB-KW"/>
</dbReference>
<evidence type="ECO:0000313" key="8">
    <source>
        <dbReference type="Proteomes" id="UP000515860"/>
    </source>
</evidence>
<dbReference type="Pfam" id="PF00766">
    <property type="entry name" value="ETF_alpha"/>
    <property type="match status" value="1"/>
</dbReference>
<feature type="domain" description="4Fe-4S ferredoxin-type" evidence="6">
    <location>
        <begin position="1"/>
        <end position="29"/>
    </location>
</feature>
<dbReference type="KEGG" id="whj:H9Q79_12095"/>
<gene>
    <name evidence="7" type="ORF">H9Q79_12095</name>
</gene>
<evidence type="ECO:0000256" key="1">
    <source>
        <dbReference type="ARBA" id="ARBA00005817"/>
    </source>
</evidence>
<sequence>MIHFEIEKCTGCGCCESACNFGALRMEDGYPVIGEGCVACGRCVEECPAGVLTEEAQECRISKENYEGFWVIGLEEDRQRLSKVSLELLSQARRLADKKGGRVTFGVFADEVSDAWKTAAESVGCDEILAFQGQAGQDDDMDFRTGAVVQAIQSGKPEVVLFPATADGRDLAPKAACRLETGLTADCTGLDMDENGNLVQIRPTYGGSIMASIITPNHRPQMASIRPNVLEVVKAERPGSVRTEKFRVRNEETFGRIIKEKIQEINHAFGDLGEAKVIIAGGYGLGNKENFSKMCELCKRLHAAAAVTRKVVDEGWAPSEIQVGQTGKTVAPELYIAFGISGALQHTLGMNHSGKVIAVNNDPAAPIFGISDVAILGDAGAIIGELLKIV</sequence>
<dbReference type="GO" id="GO:0050660">
    <property type="term" value="F:flavin adenine dinucleotide binding"/>
    <property type="evidence" value="ECO:0007669"/>
    <property type="project" value="InterPro"/>
</dbReference>
<evidence type="ECO:0000256" key="3">
    <source>
        <dbReference type="ARBA" id="ARBA00023004"/>
    </source>
</evidence>
<dbReference type="Proteomes" id="UP000515860">
    <property type="component" value="Chromosome"/>
</dbReference>
<dbReference type="PROSITE" id="PS00198">
    <property type="entry name" value="4FE4S_FER_1"/>
    <property type="match status" value="1"/>
</dbReference>
<dbReference type="SUPFAM" id="SSF52402">
    <property type="entry name" value="Adenine nucleotide alpha hydrolases-like"/>
    <property type="match status" value="1"/>
</dbReference>
<dbReference type="SMART" id="SM00893">
    <property type="entry name" value="ETF"/>
    <property type="match status" value="1"/>
</dbReference>
<dbReference type="SUPFAM" id="SSF54862">
    <property type="entry name" value="4Fe-4S ferredoxins"/>
    <property type="match status" value="1"/>
</dbReference>
<evidence type="ECO:0000313" key="7">
    <source>
        <dbReference type="EMBL" id="QNM07656.1"/>
    </source>
</evidence>
<keyword evidence="4" id="KW-0411">Iron-sulfur</keyword>
<dbReference type="PIRSF" id="PIRSF000089">
    <property type="entry name" value="Electra_flavoP_a"/>
    <property type="match status" value="1"/>
</dbReference>
<dbReference type="Gene3D" id="3.40.50.1220">
    <property type="entry name" value="TPP-binding domain"/>
    <property type="match status" value="1"/>
</dbReference>
<dbReference type="InterPro" id="IPR001308">
    <property type="entry name" value="ETF_a/FixB"/>
</dbReference>
<keyword evidence="5" id="KW-0274">FAD</keyword>
<dbReference type="InterPro" id="IPR033947">
    <property type="entry name" value="ETF_alpha_N"/>
</dbReference>
<feature type="binding site" evidence="5">
    <location>
        <position position="360"/>
    </location>
    <ligand>
        <name>FAD</name>
        <dbReference type="ChEBI" id="CHEBI:57692"/>
    </ligand>
</feature>
<dbReference type="InterPro" id="IPR029035">
    <property type="entry name" value="DHS-like_NAD/FAD-binding_dom"/>
</dbReference>
<dbReference type="Gene3D" id="3.40.50.620">
    <property type="entry name" value="HUPs"/>
    <property type="match status" value="1"/>
</dbReference>
<dbReference type="InterPro" id="IPR014731">
    <property type="entry name" value="ETF_asu_C"/>
</dbReference>
<name>A0A7G9GA24_9FIRM</name>
<feature type="binding site" evidence="5">
    <location>
        <begin position="322"/>
        <end position="326"/>
    </location>
    <ligand>
        <name>FAD</name>
        <dbReference type="ChEBI" id="CHEBI:57692"/>
    </ligand>
</feature>
<keyword evidence="3" id="KW-0408">Iron</keyword>
<dbReference type="SUPFAM" id="SSF52467">
    <property type="entry name" value="DHS-like NAD/FAD-binding domain"/>
    <property type="match status" value="1"/>
</dbReference>
<dbReference type="RefSeq" id="WP_249328377.1">
    <property type="nucleotide sequence ID" value="NZ_CP060635.1"/>
</dbReference>
<comment type="cofactor">
    <cofactor evidence="5">
        <name>FAD</name>
        <dbReference type="ChEBI" id="CHEBI:57692"/>
    </cofactor>
    <text evidence="5">Binds 1 FAD per dimer.</text>
</comment>
<dbReference type="InterPro" id="IPR017896">
    <property type="entry name" value="4Fe4S_Fe-S-bd"/>
</dbReference>
<dbReference type="GO" id="GO:0051536">
    <property type="term" value="F:iron-sulfur cluster binding"/>
    <property type="evidence" value="ECO:0007669"/>
    <property type="project" value="UniProtKB-KW"/>
</dbReference>
<dbReference type="Pfam" id="PF00037">
    <property type="entry name" value="Fer4"/>
    <property type="match status" value="1"/>
</dbReference>
<dbReference type="Gene3D" id="3.30.70.20">
    <property type="match status" value="1"/>
</dbReference>
<feature type="binding site" evidence="5">
    <location>
        <begin position="339"/>
        <end position="346"/>
    </location>
    <ligand>
        <name>FAD</name>
        <dbReference type="ChEBI" id="CHEBI:57692"/>
    </ligand>
</feature>
<dbReference type="EMBL" id="CP060635">
    <property type="protein sequence ID" value="QNM07656.1"/>
    <property type="molecule type" value="Genomic_DNA"/>
</dbReference>
<feature type="binding site" evidence="5">
    <location>
        <begin position="308"/>
        <end position="309"/>
    </location>
    <ligand>
        <name>FAD</name>
        <dbReference type="ChEBI" id="CHEBI:57692"/>
    </ligand>
</feature>
<comment type="similarity">
    <text evidence="1">Belongs to the ETF alpha-subunit/FixB family.</text>
</comment>
<keyword evidence="8" id="KW-1185">Reference proteome</keyword>
<evidence type="ECO:0000256" key="2">
    <source>
        <dbReference type="ARBA" id="ARBA00022723"/>
    </source>
</evidence>
<evidence type="ECO:0000256" key="4">
    <source>
        <dbReference type="ARBA" id="ARBA00023014"/>
    </source>
</evidence>
<keyword evidence="2" id="KW-0479">Metal-binding</keyword>
<dbReference type="Pfam" id="PF01012">
    <property type="entry name" value="ETF"/>
    <property type="match status" value="1"/>
</dbReference>
<proteinExistence type="inferred from homology"/>
<dbReference type="GO" id="GO:0009055">
    <property type="term" value="F:electron transfer activity"/>
    <property type="evidence" value="ECO:0007669"/>
    <property type="project" value="InterPro"/>
</dbReference>
<accession>A0A7G9GA24</accession>
<keyword evidence="5" id="KW-0285">Flavoprotein</keyword>
<protein>
    <submittedName>
        <fullName evidence="7">4Fe-4S binding protein</fullName>
    </submittedName>
</protein>
<reference evidence="7 8" key="1">
    <citation type="submission" date="2020-08" db="EMBL/GenBank/DDBJ databases">
        <authorList>
            <person name="Liu C."/>
            <person name="Sun Q."/>
        </authorList>
    </citation>
    <scope>NUCLEOTIDE SEQUENCE [LARGE SCALE GENOMIC DNA]</scope>
    <source>
        <strain evidence="7 8">NSJ-29</strain>
    </source>
</reference>
<organism evidence="7 8">
    <name type="scientific">Wansuia hejianensis</name>
    <dbReference type="NCBI Taxonomy" id="2763667"/>
    <lineage>
        <taxon>Bacteria</taxon>
        <taxon>Bacillati</taxon>
        <taxon>Bacillota</taxon>
        <taxon>Clostridia</taxon>
        <taxon>Lachnospirales</taxon>
        <taxon>Lachnospiraceae</taxon>
        <taxon>Wansuia</taxon>
    </lineage>
</organism>
<dbReference type="PROSITE" id="PS51379">
    <property type="entry name" value="4FE4S_FER_2"/>
    <property type="match status" value="2"/>
</dbReference>
<dbReference type="CDD" id="cd01715">
    <property type="entry name" value="ETF_alpha"/>
    <property type="match status" value="1"/>
</dbReference>
<dbReference type="AlphaFoldDB" id="A0A7G9GA24"/>
<dbReference type="PANTHER" id="PTHR43153">
    <property type="entry name" value="ELECTRON TRANSFER FLAVOPROTEIN ALPHA"/>
    <property type="match status" value="1"/>
</dbReference>
<dbReference type="InterPro" id="IPR014730">
    <property type="entry name" value="ETF_a/b_N"/>
</dbReference>
<dbReference type="GO" id="GO:0033539">
    <property type="term" value="P:fatty acid beta-oxidation using acyl-CoA dehydrogenase"/>
    <property type="evidence" value="ECO:0007669"/>
    <property type="project" value="TreeGrafter"/>
</dbReference>
<dbReference type="PANTHER" id="PTHR43153:SF1">
    <property type="entry name" value="ELECTRON TRANSFER FLAVOPROTEIN SUBUNIT ALPHA, MITOCHONDRIAL"/>
    <property type="match status" value="1"/>
</dbReference>
<feature type="domain" description="4Fe-4S ferredoxin-type" evidence="6">
    <location>
        <begin position="30"/>
        <end position="57"/>
    </location>
</feature>
<evidence type="ECO:0000259" key="6">
    <source>
        <dbReference type="PROSITE" id="PS51379"/>
    </source>
</evidence>
<dbReference type="InterPro" id="IPR017900">
    <property type="entry name" value="4Fe4S_Fe_S_CS"/>
</dbReference>